<protein>
    <submittedName>
        <fullName evidence="1">Uncharacterized protein</fullName>
    </submittedName>
</protein>
<accession>A0A8S5TC46</accession>
<sequence>MGLEYIYTDADYNELGYLSHFDADVEIGKYGISKNDFELALSLEDRDPLFTVGSLFYKEDSEVGGIIQRLKINTSGNTITMIGPTFRGLLEKEYVQPPTGSAYLSLNAEANTCINALIGDRFDGLFVVDNIGASNINVKYDVRDINLLQALEKALGASNARLCIKHQIDGKVHLYAEKINDLSDTLQYDNDYQIDMTVKTESKPYNHILCLGKGELLDRLRVNLYLQADGSWSESNQTYTGLDRKTYKHEDVNVEKRDELIKNATEKVAEANESDTLEISFDADDAELFDIVGAKENITGISFKEPITQKIIKISDDDISISYKVGDAK</sequence>
<evidence type="ECO:0000313" key="1">
    <source>
        <dbReference type="EMBL" id="DAF60830.1"/>
    </source>
</evidence>
<dbReference type="EMBL" id="BK032798">
    <property type="protein sequence ID" value="DAF60830.1"/>
    <property type="molecule type" value="Genomic_DNA"/>
</dbReference>
<reference evidence="1" key="1">
    <citation type="journal article" date="2021" name="Proc. Natl. Acad. Sci. U.S.A.">
        <title>A Catalog of Tens of Thousands of Viruses from Human Metagenomes Reveals Hidden Associations with Chronic Diseases.</title>
        <authorList>
            <person name="Tisza M.J."/>
            <person name="Buck C.B."/>
        </authorList>
    </citation>
    <scope>NUCLEOTIDE SEQUENCE</scope>
    <source>
        <strain evidence="1">CtVDC13</strain>
    </source>
</reference>
<organism evidence="1">
    <name type="scientific">Siphoviridae sp. ctVDC13</name>
    <dbReference type="NCBI Taxonomy" id="2827880"/>
    <lineage>
        <taxon>Viruses</taxon>
        <taxon>Duplodnaviria</taxon>
        <taxon>Heunggongvirae</taxon>
        <taxon>Uroviricota</taxon>
        <taxon>Caudoviricetes</taxon>
    </lineage>
</organism>
<proteinExistence type="predicted"/>
<name>A0A8S5TC46_9CAUD</name>